<proteinExistence type="predicted"/>
<accession>A0A371DDN7</accession>
<evidence type="ECO:0000313" key="2">
    <source>
        <dbReference type="EMBL" id="RDX50667.1"/>
    </source>
</evidence>
<name>A0A371DDN7_9APHY</name>
<feature type="compositionally biased region" description="Pro residues" evidence="1">
    <location>
        <begin position="138"/>
        <end position="149"/>
    </location>
</feature>
<protein>
    <submittedName>
        <fullName evidence="2">Uncharacterized protein</fullName>
    </submittedName>
</protein>
<feature type="compositionally biased region" description="Low complexity" evidence="1">
    <location>
        <begin position="592"/>
        <end position="615"/>
    </location>
</feature>
<dbReference type="Proteomes" id="UP000256964">
    <property type="component" value="Unassembled WGS sequence"/>
</dbReference>
<feature type="compositionally biased region" description="Low complexity" evidence="1">
    <location>
        <begin position="665"/>
        <end position="679"/>
    </location>
</feature>
<feature type="compositionally biased region" description="Pro residues" evidence="1">
    <location>
        <begin position="121"/>
        <end position="132"/>
    </location>
</feature>
<dbReference type="EMBL" id="KZ857398">
    <property type="protein sequence ID" value="RDX50667.1"/>
    <property type="molecule type" value="Genomic_DNA"/>
</dbReference>
<feature type="compositionally biased region" description="Basic and acidic residues" evidence="1">
    <location>
        <begin position="424"/>
        <end position="436"/>
    </location>
</feature>
<evidence type="ECO:0000313" key="3">
    <source>
        <dbReference type="Proteomes" id="UP000256964"/>
    </source>
</evidence>
<feature type="compositionally biased region" description="Polar residues" evidence="1">
    <location>
        <begin position="472"/>
        <end position="487"/>
    </location>
</feature>
<feature type="compositionally biased region" description="Basic and acidic residues" evidence="1">
    <location>
        <begin position="451"/>
        <end position="466"/>
    </location>
</feature>
<evidence type="ECO:0000256" key="1">
    <source>
        <dbReference type="SAM" id="MobiDB-lite"/>
    </source>
</evidence>
<dbReference type="AlphaFoldDB" id="A0A371DDN7"/>
<sequence length="1003" mass="109411">MASMVFIPHNPQITNASGGNTNTATRKVPRVQGWAEGAGLKVTRVCSNPSCVNMLEHNWPSKRCAPCREMALRQRVNLPCSVCSVTPLSVTLREARSGKQFICSPCWQGMNTRIRALQPIRPAPEGMPPPSPQTRQPPATPPAAPPAPMPVVEQSADVFELVKQFVHPDHRHILERRDGHDPCPPIKPIPLPSVLSYDEARRRVESIMPHYGLRGEIIAITPEDLQMERPAPSSVPVLMSNRQVVAEPVAVQRTGARSRHPSESIAVPQLSKLAPATPAQEPASKVHETHPMAHFKPTPAMSDAPPQPVRKKRKRALAPVPPATGAERVCAAPGCVRMIPAKFQGVLCVQCGFARWQNQFRERFSALRTALSVQDKIKENKAPAHTKEPIAAAVVGAPEASARADAVAVGAVPRKADATGSQSKDNRSPPTRHRDAPLPLAHMAPEQSRQMPERHPDAMDVDHNSSDDEPLSTRSRGPSGSMKTSQVAMAVDPLTSDEEPLSAMVAQPVTSDEEPLSAMFHDYASSDEEPLAKVVSARPSGSPQKLSATHAASGASSATYAPLRIVIPPAVHPTPSRIRRVRLILGPRPATPDSSSSSSRDSSPERSPGTSCSSTRLRRRTSSAIDQRWLALGWDSDESELTPLEESTDEGESEVEPAESEDEAAAPVAVTAAPSSSPTEPKKHPASPTGKKHRGQCATPQCGNLLAPGWKWKSCDVCRLRTRILRKQERRAGREELEEFELPSNGDFTGWRKCSMSWCKRMLPEQYRWKMCPRCRATRRRRWHMSKHGQEGLPDDEALLFAEGMHAAQRAAASGGMVGVVEASPDKHQVPGTLEDLPAYQHFAALLGTLSLRFDDFKAAQMRYVQLKALQGADRKPMVFGFDGEYSIVADPSGGSVDAMVNTVIRDLSLALNLVFTLVTVRAGPEESIIAALRCLYQPRIPALRTQKKAEPEPKSELDPAQPKKSAAVAVAMTGDLDITVAWDRRHKFFPGQRIMVRFRLVG</sequence>
<feature type="region of interest" description="Disordered" evidence="1">
    <location>
        <begin position="636"/>
        <end position="697"/>
    </location>
</feature>
<dbReference type="OrthoDB" id="3266602at2759"/>
<feature type="region of interest" description="Disordered" evidence="1">
    <location>
        <begin position="406"/>
        <end position="487"/>
    </location>
</feature>
<feature type="region of interest" description="Disordered" evidence="1">
    <location>
        <begin position="120"/>
        <end position="150"/>
    </location>
</feature>
<feature type="region of interest" description="Disordered" evidence="1">
    <location>
        <begin position="585"/>
        <end position="620"/>
    </location>
</feature>
<organism evidence="2 3">
    <name type="scientific">Lentinus brumalis</name>
    <dbReference type="NCBI Taxonomy" id="2498619"/>
    <lineage>
        <taxon>Eukaryota</taxon>
        <taxon>Fungi</taxon>
        <taxon>Dikarya</taxon>
        <taxon>Basidiomycota</taxon>
        <taxon>Agaricomycotina</taxon>
        <taxon>Agaricomycetes</taxon>
        <taxon>Polyporales</taxon>
        <taxon>Polyporaceae</taxon>
        <taxon>Lentinus</taxon>
    </lineage>
</organism>
<keyword evidence="3" id="KW-1185">Reference proteome</keyword>
<feature type="compositionally biased region" description="Acidic residues" evidence="1">
    <location>
        <begin position="646"/>
        <end position="664"/>
    </location>
</feature>
<feature type="region of interest" description="Disordered" evidence="1">
    <location>
        <begin position="253"/>
        <end position="320"/>
    </location>
</feature>
<reference evidence="2 3" key="1">
    <citation type="journal article" date="2018" name="Biotechnol. Biofuels">
        <title>Integrative visual omics of the white-rot fungus Polyporus brumalis exposes the biotechnological potential of its oxidative enzymes for delignifying raw plant biomass.</title>
        <authorList>
            <person name="Miyauchi S."/>
            <person name="Rancon A."/>
            <person name="Drula E."/>
            <person name="Hage H."/>
            <person name="Chaduli D."/>
            <person name="Favel A."/>
            <person name="Grisel S."/>
            <person name="Henrissat B."/>
            <person name="Herpoel-Gimbert I."/>
            <person name="Ruiz-Duenas F.J."/>
            <person name="Chevret D."/>
            <person name="Hainaut M."/>
            <person name="Lin J."/>
            <person name="Wang M."/>
            <person name="Pangilinan J."/>
            <person name="Lipzen A."/>
            <person name="Lesage-Meessen L."/>
            <person name="Navarro D."/>
            <person name="Riley R."/>
            <person name="Grigoriev I.V."/>
            <person name="Zhou S."/>
            <person name="Raouche S."/>
            <person name="Rosso M.N."/>
        </authorList>
    </citation>
    <scope>NUCLEOTIDE SEQUENCE [LARGE SCALE GENOMIC DNA]</scope>
    <source>
        <strain evidence="2 3">BRFM 1820</strain>
    </source>
</reference>
<gene>
    <name evidence="2" type="ORF">OH76DRAFT_1471346</name>
</gene>